<dbReference type="Gene3D" id="3.40.50.2300">
    <property type="match status" value="1"/>
</dbReference>
<evidence type="ECO:0000256" key="2">
    <source>
        <dbReference type="SAM" id="SignalP"/>
    </source>
</evidence>
<comment type="caution">
    <text evidence="3">The sequence shown here is derived from an EMBL/GenBank/DDBJ whole genome shotgun (WGS) entry which is preliminary data.</text>
</comment>
<proteinExistence type="predicted"/>
<dbReference type="PROSITE" id="PS51257">
    <property type="entry name" value="PROKAR_LIPOPROTEIN"/>
    <property type="match status" value="1"/>
</dbReference>
<dbReference type="Proteomes" id="UP001501444">
    <property type="component" value="Unassembled WGS sequence"/>
</dbReference>
<evidence type="ECO:0000313" key="4">
    <source>
        <dbReference type="Proteomes" id="UP001501444"/>
    </source>
</evidence>
<accession>A0ABN3FCI2</accession>
<keyword evidence="4" id="KW-1185">Reference proteome</keyword>
<keyword evidence="2" id="KW-0732">Signal</keyword>
<organism evidence="3 4">
    <name type="scientific">Dactylosporangium salmoneum</name>
    <dbReference type="NCBI Taxonomy" id="53361"/>
    <lineage>
        <taxon>Bacteria</taxon>
        <taxon>Bacillati</taxon>
        <taxon>Actinomycetota</taxon>
        <taxon>Actinomycetes</taxon>
        <taxon>Micromonosporales</taxon>
        <taxon>Micromonosporaceae</taxon>
        <taxon>Dactylosporangium</taxon>
    </lineage>
</organism>
<feature type="signal peptide" evidence="2">
    <location>
        <begin position="1"/>
        <end position="23"/>
    </location>
</feature>
<feature type="compositionally biased region" description="Polar residues" evidence="1">
    <location>
        <begin position="47"/>
        <end position="59"/>
    </location>
</feature>
<name>A0ABN3FCI2_9ACTN</name>
<sequence>MLAVRALSVVLVLALAACGSPSAGWSAPRPAPSPVGRLDPGFLGPSGTPSPEGTVTPSPGSWDGVHPAPGYRVVLLTAGSDAPTRALVAAVQDWAAAEHVDLRTVTAAGHDDLVPAVTRALGLHGDLIVTAGNDLVDPLAVVTASHLDQPFLVVGAELAEPTANVTAVDWAGASYRGEGLGMSSTYDESSFTPARCSAAVRAGAAAVLTGLTGIVVWLRD</sequence>
<gene>
    <name evidence="3" type="ORF">GCM10010170_002660</name>
</gene>
<dbReference type="EMBL" id="BAAARV010000004">
    <property type="protein sequence ID" value="GAA2327183.1"/>
    <property type="molecule type" value="Genomic_DNA"/>
</dbReference>
<protein>
    <recommendedName>
        <fullName evidence="5">BMP family ABC transporter substrate-binding protein</fullName>
    </recommendedName>
</protein>
<feature type="chain" id="PRO_5045751241" description="BMP family ABC transporter substrate-binding protein" evidence="2">
    <location>
        <begin position="24"/>
        <end position="220"/>
    </location>
</feature>
<feature type="region of interest" description="Disordered" evidence="1">
    <location>
        <begin position="20"/>
        <end position="63"/>
    </location>
</feature>
<dbReference type="RefSeq" id="WP_344610307.1">
    <property type="nucleotide sequence ID" value="NZ_BAAARV010000004.1"/>
</dbReference>
<evidence type="ECO:0000313" key="3">
    <source>
        <dbReference type="EMBL" id="GAA2327183.1"/>
    </source>
</evidence>
<reference evidence="3 4" key="1">
    <citation type="journal article" date="2019" name="Int. J. Syst. Evol. Microbiol.">
        <title>The Global Catalogue of Microorganisms (GCM) 10K type strain sequencing project: providing services to taxonomists for standard genome sequencing and annotation.</title>
        <authorList>
            <consortium name="The Broad Institute Genomics Platform"/>
            <consortium name="The Broad Institute Genome Sequencing Center for Infectious Disease"/>
            <person name="Wu L."/>
            <person name="Ma J."/>
        </authorList>
    </citation>
    <scope>NUCLEOTIDE SEQUENCE [LARGE SCALE GENOMIC DNA]</scope>
    <source>
        <strain evidence="3 4">JCM 3272</strain>
    </source>
</reference>
<evidence type="ECO:0000256" key="1">
    <source>
        <dbReference type="SAM" id="MobiDB-lite"/>
    </source>
</evidence>
<evidence type="ECO:0008006" key="5">
    <source>
        <dbReference type="Google" id="ProtNLM"/>
    </source>
</evidence>